<sequence>MSIPGTMTQETPTIRPSREFRHNGVSDALDNWVTNAIHQPGGQRIMTCSPHSSVQAFAVSMGWVAKQTGKDSCAVFQTSSWLCSFTVTS</sequence>
<dbReference type="EMBL" id="KV448946">
    <property type="protein sequence ID" value="OAX32665.1"/>
    <property type="molecule type" value="Genomic_DNA"/>
</dbReference>
<proteinExistence type="predicted"/>
<evidence type="ECO:0000313" key="1">
    <source>
        <dbReference type="EMBL" id="OAX32665.1"/>
    </source>
</evidence>
<gene>
    <name evidence="1" type="ORF">K503DRAFT_590149</name>
</gene>
<accession>A0A1B7MJ85</accession>
<dbReference type="Proteomes" id="UP000092154">
    <property type="component" value="Unassembled WGS sequence"/>
</dbReference>
<dbReference type="AlphaFoldDB" id="A0A1B7MJ85"/>
<reference evidence="1 2" key="1">
    <citation type="submission" date="2016-06" db="EMBL/GenBank/DDBJ databases">
        <title>Comparative genomics of the ectomycorrhizal sister species Rhizopogon vinicolor and Rhizopogon vesiculosus (Basidiomycota: Boletales) reveals a divergence of the mating type B locus.</title>
        <authorList>
            <consortium name="DOE Joint Genome Institute"/>
            <person name="Mujic A.B."/>
            <person name="Kuo A."/>
            <person name="Tritt A."/>
            <person name="Lipzen A."/>
            <person name="Chen C."/>
            <person name="Johnson J."/>
            <person name="Sharma A."/>
            <person name="Barry K."/>
            <person name="Grigoriev I.V."/>
            <person name="Spatafora J.W."/>
        </authorList>
    </citation>
    <scope>NUCLEOTIDE SEQUENCE [LARGE SCALE GENOMIC DNA]</scope>
    <source>
        <strain evidence="1 2">AM-OR11-026</strain>
    </source>
</reference>
<organism evidence="1 2">
    <name type="scientific">Rhizopogon vinicolor AM-OR11-026</name>
    <dbReference type="NCBI Taxonomy" id="1314800"/>
    <lineage>
        <taxon>Eukaryota</taxon>
        <taxon>Fungi</taxon>
        <taxon>Dikarya</taxon>
        <taxon>Basidiomycota</taxon>
        <taxon>Agaricomycotina</taxon>
        <taxon>Agaricomycetes</taxon>
        <taxon>Agaricomycetidae</taxon>
        <taxon>Boletales</taxon>
        <taxon>Suillineae</taxon>
        <taxon>Rhizopogonaceae</taxon>
        <taxon>Rhizopogon</taxon>
    </lineage>
</organism>
<keyword evidence="2" id="KW-1185">Reference proteome</keyword>
<evidence type="ECO:0000313" key="2">
    <source>
        <dbReference type="Proteomes" id="UP000092154"/>
    </source>
</evidence>
<name>A0A1B7MJ85_9AGAM</name>
<dbReference type="InParanoid" id="A0A1B7MJ85"/>
<protein>
    <submittedName>
        <fullName evidence="1">Uncharacterized protein</fullName>
    </submittedName>
</protein>